<gene>
    <name evidence="4" type="ORF">HUO14_02470</name>
</gene>
<dbReference type="InterPro" id="IPR051910">
    <property type="entry name" value="ComF/GntX_DNA_util-trans"/>
</dbReference>
<protein>
    <submittedName>
        <fullName evidence="4">ComF family protein</fullName>
    </submittedName>
</protein>
<dbReference type="SUPFAM" id="SSF53271">
    <property type="entry name" value="PRTase-like"/>
    <property type="match status" value="1"/>
</dbReference>
<dbReference type="Gene3D" id="3.40.50.2020">
    <property type="match status" value="1"/>
</dbReference>
<dbReference type="InterPro" id="IPR000836">
    <property type="entry name" value="PRTase_dom"/>
</dbReference>
<evidence type="ECO:0000256" key="1">
    <source>
        <dbReference type="ARBA" id="ARBA00008007"/>
    </source>
</evidence>
<sequence>MPLPTIFRPLIDFALPPRCPVCGVTVEADNRFCLSCWQRLDFLAEPWCAACGVPLAFDGPEDSLCVACLTNPPVHDGVRAVVRYDDRSSLIAMRLKYGTRLGLARLIAEHLQKFTGEYSGDAIIVPVPLHRSRLWSRGFNQSVLIGRELSRRSGIKMDHDVIRRCKATPPLRGMTGKQRGRTVAAAFALGAAAESVLAGKSVLLVDDVYTSGSTSGACARLLKKAGAKQVLVFCWARVISDAESGRLPVPPGIA</sequence>
<dbReference type="InterPro" id="IPR029057">
    <property type="entry name" value="PRTase-like"/>
</dbReference>
<name>A0ABX2MZ93_9SPHN</name>
<dbReference type="PANTHER" id="PTHR47505:SF1">
    <property type="entry name" value="DNA UTILIZATION PROTEIN YHGH"/>
    <property type="match status" value="1"/>
</dbReference>
<dbReference type="EMBL" id="JABWMH010000001">
    <property type="protein sequence ID" value="NVD26769.1"/>
    <property type="molecule type" value="Genomic_DNA"/>
</dbReference>
<dbReference type="Proteomes" id="UP000652427">
    <property type="component" value="Unassembled WGS sequence"/>
</dbReference>
<evidence type="ECO:0000313" key="5">
    <source>
        <dbReference type="Proteomes" id="UP000652427"/>
    </source>
</evidence>
<keyword evidence="5" id="KW-1185">Reference proteome</keyword>
<organism evidence="4 5">
    <name type="scientific">Parasphingorhabdus flavimaris</name>
    <dbReference type="NCBI Taxonomy" id="266812"/>
    <lineage>
        <taxon>Bacteria</taxon>
        <taxon>Pseudomonadati</taxon>
        <taxon>Pseudomonadota</taxon>
        <taxon>Alphaproteobacteria</taxon>
        <taxon>Sphingomonadales</taxon>
        <taxon>Sphingomonadaceae</taxon>
        <taxon>Parasphingorhabdus</taxon>
    </lineage>
</organism>
<evidence type="ECO:0000259" key="3">
    <source>
        <dbReference type="Pfam" id="PF18912"/>
    </source>
</evidence>
<accession>A0ABX2MZ93</accession>
<evidence type="ECO:0000313" key="4">
    <source>
        <dbReference type="EMBL" id="NVD26769.1"/>
    </source>
</evidence>
<feature type="domain" description="Phosphoribosyltransferase" evidence="2">
    <location>
        <begin position="182"/>
        <end position="236"/>
    </location>
</feature>
<dbReference type="RefSeq" id="WP_176278292.1">
    <property type="nucleotide sequence ID" value="NZ_JABWMH010000001.1"/>
</dbReference>
<dbReference type="CDD" id="cd06223">
    <property type="entry name" value="PRTases_typeI"/>
    <property type="match status" value="1"/>
</dbReference>
<reference evidence="4 5" key="1">
    <citation type="submission" date="2020-06" db="EMBL/GenBank/DDBJ databases">
        <authorList>
            <person name="Kim S.-J."/>
            <person name="Park S.-J."/>
        </authorList>
    </citation>
    <scope>NUCLEOTIDE SEQUENCE [LARGE SCALE GENOMIC DNA]</scope>
    <source>
        <strain evidence="4 5">SW-151</strain>
    </source>
</reference>
<dbReference type="PANTHER" id="PTHR47505">
    <property type="entry name" value="DNA UTILIZATION PROTEIN YHGH"/>
    <property type="match status" value="1"/>
</dbReference>
<proteinExistence type="inferred from homology"/>
<dbReference type="Pfam" id="PF00156">
    <property type="entry name" value="Pribosyltran"/>
    <property type="match status" value="1"/>
</dbReference>
<dbReference type="Pfam" id="PF18912">
    <property type="entry name" value="DZR_2"/>
    <property type="match status" value="1"/>
</dbReference>
<comment type="similarity">
    <text evidence="1">Belongs to the ComF/GntX family.</text>
</comment>
<evidence type="ECO:0000259" key="2">
    <source>
        <dbReference type="Pfam" id="PF00156"/>
    </source>
</evidence>
<comment type="caution">
    <text evidence="4">The sequence shown here is derived from an EMBL/GenBank/DDBJ whole genome shotgun (WGS) entry which is preliminary data.</text>
</comment>
<dbReference type="InterPro" id="IPR044005">
    <property type="entry name" value="DZR_2"/>
</dbReference>
<feature type="domain" description="Double zinc ribbon" evidence="3">
    <location>
        <begin position="10"/>
        <end position="69"/>
    </location>
</feature>